<organism evidence="1 2">
    <name type="scientific">Patiriisocius marinistellae</name>
    <dbReference type="NCBI Taxonomy" id="2494560"/>
    <lineage>
        <taxon>Bacteria</taxon>
        <taxon>Pseudomonadati</taxon>
        <taxon>Bacteroidota</taxon>
        <taxon>Flavobacteriia</taxon>
        <taxon>Flavobacteriales</taxon>
        <taxon>Flavobacteriaceae</taxon>
        <taxon>Patiriisocius</taxon>
    </lineage>
</organism>
<accession>A0A5J4FU15</accession>
<comment type="caution">
    <text evidence="1">The sequence shown here is derived from an EMBL/GenBank/DDBJ whole genome shotgun (WGS) entry which is preliminary data.</text>
</comment>
<dbReference type="EMBL" id="BKCF01000002">
    <property type="protein sequence ID" value="GEQ86097.1"/>
    <property type="molecule type" value="Genomic_DNA"/>
</dbReference>
<gene>
    <name evidence="1" type="ORF">ULMS_16050</name>
</gene>
<evidence type="ECO:0000313" key="2">
    <source>
        <dbReference type="Proteomes" id="UP000326994"/>
    </source>
</evidence>
<dbReference type="Proteomes" id="UP000326994">
    <property type="component" value="Unassembled WGS sequence"/>
</dbReference>
<protein>
    <submittedName>
        <fullName evidence="1">Uncharacterized protein</fullName>
    </submittedName>
</protein>
<evidence type="ECO:0000313" key="1">
    <source>
        <dbReference type="EMBL" id="GEQ86097.1"/>
    </source>
</evidence>
<proteinExistence type="predicted"/>
<reference evidence="1 2" key="1">
    <citation type="submission" date="2019-08" db="EMBL/GenBank/DDBJ databases">
        <title>Ulvibacter marinistellae sp. nov., isolated from a starfish, Patiria pectinifera.</title>
        <authorList>
            <person name="Kawano K."/>
            <person name="Ushijima N."/>
            <person name="Kihara M."/>
            <person name="Itoh H."/>
        </authorList>
    </citation>
    <scope>NUCLEOTIDE SEQUENCE [LARGE SCALE GENOMIC DNA]</scope>
    <source>
        <strain evidence="1 2">KK4</strain>
    </source>
</reference>
<sequence>MKKTDLKMRLFKTSPQNLLKITAVLIMCVCTFATTISCDEKKKEATTISLDGTYEFLEDNGVKVFIPNGFERISLATFTSFAKENKKNKQAQYTLRYINELKQKKGNVYIFLNKETGATVITNTMEFMSFNKEDAQQLLGMMTMNNDRVAEDTKLEYKKMTAKYNHMEGHDIFKSVYQVDDTSRKGKSWYNNSYIMTANGKTIYIQLASETDINYDPFVLKTKM</sequence>
<dbReference type="AlphaFoldDB" id="A0A5J4FU15"/>
<keyword evidence="2" id="KW-1185">Reference proteome</keyword>
<name>A0A5J4FU15_9FLAO</name>